<protein>
    <submittedName>
        <fullName evidence="4">Zinc finger, CCHC-type</fullName>
    </submittedName>
</protein>
<proteinExistence type="predicted"/>
<dbReference type="AlphaFoldDB" id="A0A2P5F113"/>
<dbReference type="SMART" id="SM00343">
    <property type="entry name" value="ZnF_C2HC"/>
    <property type="match status" value="1"/>
</dbReference>
<dbReference type="GO" id="GO:0008270">
    <property type="term" value="F:zinc ion binding"/>
    <property type="evidence" value="ECO:0007669"/>
    <property type="project" value="UniProtKB-KW"/>
</dbReference>
<dbReference type="STRING" id="63057.A0A2P5F113"/>
<keyword evidence="1" id="KW-0863">Zinc-finger</keyword>
<dbReference type="InterPro" id="IPR036875">
    <property type="entry name" value="Znf_CCHC_sf"/>
</dbReference>
<name>A0A2P5F113_TREOI</name>
<keyword evidence="1" id="KW-0479">Metal-binding</keyword>
<gene>
    <name evidence="4" type="ORF">TorRG33x02_127630</name>
</gene>
<sequence>MTIELANSGDNEALSNENQAIIIQNSLPDSFKEVKSAIKYGRTSITLEEVLLALRSKDLELKVEKQTYSDGENYYVRGRSQQKGNNQRGRSSSKGKGRSNSRGPNASKKCYYCGKVGHIKKECYIWL</sequence>
<evidence type="ECO:0000313" key="5">
    <source>
        <dbReference type="Proteomes" id="UP000237000"/>
    </source>
</evidence>
<dbReference type="Proteomes" id="UP000237000">
    <property type="component" value="Unassembled WGS sequence"/>
</dbReference>
<dbReference type="OrthoDB" id="8042871at2759"/>
<dbReference type="Gene3D" id="4.10.60.10">
    <property type="entry name" value="Zinc finger, CCHC-type"/>
    <property type="match status" value="1"/>
</dbReference>
<feature type="region of interest" description="Disordered" evidence="2">
    <location>
        <begin position="72"/>
        <end position="106"/>
    </location>
</feature>
<dbReference type="EMBL" id="JXTC01000074">
    <property type="protein sequence ID" value="PON91480.1"/>
    <property type="molecule type" value="Genomic_DNA"/>
</dbReference>
<dbReference type="InParanoid" id="A0A2P5F113"/>
<comment type="caution">
    <text evidence="4">The sequence shown here is derived from an EMBL/GenBank/DDBJ whole genome shotgun (WGS) entry which is preliminary data.</text>
</comment>
<accession>A0A2P5F113</accession>
<keyword evidence="5" id="KW-1185">Reference proteome</keyword>
<dbReference type="Pfam" id="PF00098">
    <property type="entry name" value="zf-CCHC"/>
    <property type="match status" value="1"/>
</dbReference>
<evidence type="ECO:0000256" key="1">
    <source>
        <dbReference type="PROSITE-ProRule" id="PRU00047"/>
    </source>
</evidence>
<dbReference type="GO" id="GO:0003676">
    <property type="term" value="F:nucleic acid binding"/>
    <property type="evidence" value="ECO:0007669"/>
    <property type="project" value="InterPro"/>
</dbReference>
<organism evidence="4 5">
    <name type="scientific">Trema orientale</name>
    <name type="common">Charcoal tree</name>
    <name type="synonym">Celtis orientalis</name>
    <dbReference type="NCBI Taxonomy" id="63057"/>
    <lineage>
        <taxon>Eukaryota</taxon>
        <taxon>Viridiplantae</taxon>
        <taxon>Streptophyta</taxon>
        <taxon>Embryophyta</taxon>
        <taxon>Tracheophyta</taxon>
        <taxon>Spermatophyta</taxon>
        <taxon>Magnoliopsida</taxon>
        <taxon>eudicotyledons</taxon>
        <taxon>Gunneridae</taxon>
        <taxon>Pentapetalae</taxon>
        <taxon>rosids</taxon>
        <taxon>fabids</taxon>
        <taxon>Rosales</taxon>
        <taxon>Cannabaceae</taxon>
        <taxon>Trema</taxon>
    </lineage>
</organism>
<dbReference type="InterPro" id="IPR001878">
    <property type="entry name" value="Znf_CCHC"/>
</dbReference>
<feature type="domain" description="CCHC-type" evidence="3">
    <location>
        <begin position="109"/>
        <end position="123"/>
    </location>
</feature>
<evidence type="ECO:0000259" key="3">
    <source>
        <dbReference type="PROSITE" id="PS50158"/>
    </source>
</evidence>
<evidence type="ECO:0000313" key="4">
    <source>
        <dbReference type="EMBL" id="PON91480.1"/>
    </source>
</evidence>
<evidence type="ECO:0000256" key="2">
    <source>
        <dbReference type="SAM" id="MobiDB-lite"/>
    </source>
</evidence>
<dbReference type="SUPFAM" id="SSF57756">
    <property type="entry name" value="Retrovirus zinc finger-like domains"/>
    <property type="match status" value="1"/>
</dbReference>
<keyword evidence="1" id="KW-0862">Zinc</keyword>
<reference evidence="5" key="1">
    <citation type="submission" date="2016-06" db="EMBL/GenBank/DDBJ databases">
        <title>Parallel loss of symbiosis genes in relatives of nitrogen-fixing non-legume Parasponia.</title>
        <authorList>
            <person name="Van Velzen R."/>
            <person name="Holmer R."/>
            <person name="Bu F."/>
            <person name="Rutten L."/>
            <person name="Van Zeijl A."/>
            <person name="Liu W."/>
            <person name="Santuari L."/>
            <person name="Cao Q."/>
            <person name="Sharma T."/>
            <person name="Shen D."/>
            <person name="Roswanjaya Y."/>
            <person name="Wardhani T."/>
            <person name="Kalhor M.S."/>
            <person name="Jansen J."/>
            <person name="Van den Hoogen J."/>
            <person name="Gungor B."/>
            <person name="Hartog M."/>
            <person name="Hontelez J."/>
            <person name="Verver J."/>
            <person name="Yang W.-C."/>
            <person name="Schijlen E."/>
            <person name="Repin R."/>
            <person name="Schilthuizen M."/>
            <person name="Schranz E."/>
            <person name="Heidstra R."/>
            <person name="Miyata K."/>
            <person name="Fedorova E."/>
            <person name="Kohlen W."/>
            <person name="Bisseling T."/>
            <person name="Smit S."/>
            <person name="Geurts R."/>
        </authorList>
    </citation>
    <scope>NUCLEOTIDE SEQUENCE [LARGE SCALE GENOMIC DNA]</scope>
    <source>
        <strain evidence="5">cv. RG33-2</strain>
    </source>
</reference>
<dbReference type="PROSITE" id="PS50158">
    <property type="entry name" value="ZF_CCHC"/>
    <property type="match status" value="1"/>
</dbReference>